<sequence>MEEKNTNVPRIPLDMIHDDPMARFFTRVWDFCHVHTKLLVLTGIALLVTVSAGLGYWGWKVSAERDASARLGIVLQTAGLTENGSSPALIQEIRDIRESRSATLAGRIAHIYEARMLFDGGDAAAALEAYNSAFSVLGKDRILGRLVVWERAHVHLVLGDKVSALADFKRVSSEKDFFLQESALFHVARLEAEMGAMDKSRAAYESMLDQYPDSPYRETRLF</sequence>
<dbReference type="SUPFAM" id="SSF48452">
    <property type="entry name" value="TPR-like"/>
    <property type="match status" value="1"/>
</dbReference>
<reference evidence="2 3" key="1">
    <citation type="submission" date="2019-06" db="EMBL/GenBank/DDBJ databases">
        <title>Desulfobotulus mexicanus sp. nov., a novel sulfate-reducing bacterium isolated from the sediment of an alkaline crater lake in Mexico.</title>
        <authorList>
            <person name="Hirschler-Rea A."/>
        </authorList>
    </citation>
    <scope>NUCLEOTIDE SEQUENCE [LARGE SCALE GENOMIC DNA]</scope>
    <source>
        <strain evidence="2 3">PAR22N</strain>
    </source>
</reference>
<dbReference type="AlphaFoldDB" id="A0A5Q4VGP4"/>
<evidence type="ECO:0000313" key="2">
    <source>
        <dbReference type="EMBL" id="TYT76098.1"/>
    </source>
</evidence>
<proteinExistence type="predicted"/>
<evidence type="ECO:0000256" key="1">
    <source>
        <dbReference type="SAM" id="Phobius"/>
    </source>
</evidence>
<accession>A0A5Q4VGP4</accession>
<dbReference type="Proteomes" id="UP000321899">
    <property type="component" value="Unassembled WGS sequence"/>
</dbReference>
<gene>
    <name evidence="2" type="ORF">FIM25_00655</name>
</gene>
<keyword evidence="3" id="KW-1185">Reference proteome</keyword>
<dbReference type="OrthoDB" id="9822066at2"/>
<protein>
    <submittedName>
        <fullName evidence="2">Tetratricopeptide repeat protein</fullName>
    </submittedName>
</protein>
<feature type="transmembrane region" description="Helical" evidence="1">
    <location>
        <begin position="38"/>
        <end position="59"/>
    </location>
</feature>
<name>A0A5Q4VGP4_9BACT</name>
<dbReference type="InterPro" id="IPR019734">
    <property type="entry name" value="TPR_rpt"/>
</dbReference>
<dbReference type="Gene3D" id="1.25.40.10">
    <property type="entry name" value="Tetratricopeptide repeat domain"/>
    <property type="match status" value="1"/>
</dbReference>
<dbReference type="Pfam" id="PF13174">
    <property type="entry name" value="TPR_6"/>
    <property type="match status" value="1"/>
</dbReference>
<comment type="caution">
    <text evidence="2">The sequence shown here is derived from an EMBL/GenBank/DDBJ whole genome shotgun (WGS) entry which is preliminary data.</text>
</comment>
<keyword evidence="1" id="KW-0812">Transmembrane</keyword>
<dbReference type="EMBL" id="VDMB01000001">
    <property type="protein sequence ID" value="TYT76098.1"/>
    <property type="molecule type" value="Genomic_DNA"/>
</dbReference>
<keyword evidence="1" id="KW-0472">Membrane</keyword>
<evidence type="ECO:0000313" key="3">
    <source>
        <dbReference type="Proteomes" id="UP000321899"/>
    </source>
</evidence>
<dbReference type="InterPro" id="IPR011990">
    <property type="entry name" value="TPR-like_helical_dom_sf"/>
</dbReference>
<keyword evidence="1" id="KW-1133">Transmembrane helix</keyword>
<dbReference type="RefSeq" id="WP_139445123.1">
    <property type="nucleotide sequence ID" value="NZ_VDMB01000001.1"/>
</dbReference>
<organism evidence="2 3">
    <name type="scientific">Desulfobotulus mexicanus</name>
    <dbReference type="NCBI Taxonomy" id="2586642"/>
    <lineage>
        <taxon>Bacteria</taxon>
        <taxon>Pseudomonadati</taxon>
        <taxon>Thermodesulfobacteriota</taxon>
        <taxon>Desulfobacteria</taxon>
        <taxon>Desulfobacterales</taxon>
        <taxon>Desulfobacteraceae</taxon>
        <taxon>Desulfobotulus</taxon>
    </lineage>
</organism>